<reference evidence="1 2" key="1">
    <citation type="journal article" date="2015" name="Genome Announc.">
        <title>Expanding the biotechnology potential of lactobacilli through comparative genomics of 213 strains and associated genera.</title>
        <authorList>
            <person name="Sun Z."/>
            <person name="Harris H.M."/>
            <person name="McCann A."/>
            <person name="Guo C."/>
            <person name="Argimon S."/>
            <person name="Zhang W."/>
            <person name="Yang X."/>
            <person name="Jeffery I.B."/>
            <person name="Cooney J.C."/>
            <person name="Kagawa T.F."/>
            <person name="Liu W."/>
            <person name="Song Y."/>
            <person name="Salvetti E."/>
            <person name="Wrobel A."/>
            <person name="Rasinkangas P."/>
            <person name="Parkhill J."/>
            <person name="Rea M.C."/>
            <person name="O'Sullivan O."/>
            <person name="Ritari J."/>
            <person name="Douillard F.P."/>
            <person name="Paul Ross R."/>
            <person name="Yang R."/>
            <person name="Briner A.E."/>
            <person name="Felis G.E."/>
            <person name="de Vos W.M."/>
            <person name="Barrangou R."/>
            <person name="Klaenhammer T.R."/>
            <person name="Caufield P.W."/>
            <person name="Cui Y."/>
            <person name="Zhang H."/>
            <person name="O'Toole P.W."/>
        </authorList>
    </citation>
    <scope>NUCLEOTIDE SEQUENCE [LARGE SCALE GENOMIC DNA]</scope>
    <source>
        <strain evidence="1 2">DSM 12744</strain>
    </source>
</reference>
<evidence type="ECO:0008006" key="3">
    <source>
        <dbReference type="Google" id="ProtNLM"/>
    </source>
</evidence>
<name>A0A0R1N6F6_9LACO</name>
<protein>
    <recommendedName>
        <fullName evidence="3">Transcriptional regulator</fullName>
    </recommendedName>
</protein>
<dbReference type="InterPro" id="IPR006523">
    <property type="entry name" value="RinA"/>
</dbReference>
<evidence type="ECO:0000313" key="1">
    <source>
        <dbReference type="EMBL" id="KRL13050.1"/>
    </source>
</evidence>
<keyword evidence="2" id="KW-1185">Reference proteome</keyword>
<sequence>MGLARVDYGIYKHIESLLRQYPHMDKEIEEIIADEQFAFRQENTDENIGGGHSPNPQATENKLIGVLMLENQRSIRQLRNYQLQIQRTWDESDNETRDVIEAIYLHPHPNLSLLGFGQLLHMDKSKVSRLRRKFITCLGVKLGWVRE</sequence>
<dbReference type="NCBIfam" id="TIGR01636">
    <property type="entry name" value="phage_rinA"/>
    <property type="match status" value="1"/>
</dbReference>
<dbReference type="STRING" id="1423792.FD09_GL002590"/>
<dbReference type="Proteomes" id="UP000051330">
    <property type="component" value="Unassembled WGS sequence"/>
</dbReference>
<organism evidence="1 2">
    <name type="scientific">Schleiferilactobacillus perolens DSM 12744</name>
    <dbReference type="NCBI Taxonomy" id="1423792"/>
    <lineage>
        <taxon>Bacteria</taxon>
        <taxon>Bacillati</taxon>
        <taxon>Bacillota</taxon>
        <taxon>Bacilli</taxon>
        <taxon>Lactobacillales</taxon>
        <taxon>Lactobacillaceae</taxon>
        <taxon>Schleiferilactobacillus</taxon>
    </lineage>
</organism>
<accession>A0A0R1N6F6</accession>
<proteinExistence type="predicted"/>
<evidence type="ECO:0000313" key="2">
    <source>
        <dbReference type="Proteomes" id="UP000051330"/>
    </source>
</evidence>
<dbReference type="PATRIC" id="fig|1423792.3.peg.2641"/>
<dbReference type="EMBL" id="AZEC01000005">
    <property type="protein sequence ID" value="KRL13050.1"/>
    <property type="molecule type" value="Genomic_DNA"/>
</dbReference>
<gene>
    <name evidence="1" type="ORF">FD09_GL002590</name>
</gene>
<comment type="caution">
    <text evidence="1">The sequence shown here is derived from an EMBL/GenBank/DDBJ whole genome shotgun (WGS) entry which is preliminary data.</text>
</comment>
<dbReference type="AlphaFoldDB" id="A0A0R1N6F6"/>